<dbReference type="SUPFAM" id="SSF46689">
    <property type="entry name" value="Homeodomain-like"/>
    <property type="match status" value="1"/>
</dbReference>
<evidence type="ECO:0000259" key="3">
    <source>
        <dbReference type="PROSITE" id="PS50977"/>
    </source>
</evidence>
<dbReference type="EMBL" id="VJXR01000001">
    <property type="protein sequence ID" value="TRW47538.1"/>
    <property type="molecule type" value="Genomic_DNA"/>
</dbReference>
<feature type="domain" description="HTH tetR-type" evidence="3">
    <location>
        <begin position="11"/>
        <end position="71"/>
    </location>
</feature>
<reference evidence="4 5" key="1">
    <citation type="submission" date="2019-07" db="EMBL/GenBank/DDBJ databases">
        <title>Georgenia wutianyii sp. nov. and Georgenia *** sp. nov. isolated from plateau pika (Ochotona curzoniae) in the Qinghai-Tibet plateau of China.</title>
        <authorList>
            <person name="Tian Z."/>
        </authorList>
    </citation>
    <scope>NUCLEOTIDE SEQUENCE [LARGE SCALE GENOMIC DNA]</scope>
    <source>
        <strain evidence="4 5">Z446</strain>
    </source>
</reference>
<evidence type="ECO:0000313" key="5">
    <source>
        <dbReference type="Proteomes" id="UP000318693"/>
    </source>
</evidence>
<dbReference type="InterPro" id="IPR001647">
    <property type="entry name" value="HTH_TetR"/>
</dbReference>
<gene>
    <name evidence="4" type="ORF">FJ693_00025</name>
</gene>
<protein>
    <submittedName>
        <fullName evidence="4">TetR/AcrR family transcriptional regulator</fullName>
    </submittedName>
</protein>
<organism evidence="4 5">
    <name type="scientific">Georgenia yuyongxinii</name>
    <dbReference type="NCBI Taxonomy" id="2589797"/>
    <lineage>
        <taxon>Bacteria</taxon>
        <taxon>Bacillati</taxon>
        <taxon>Actinomycetota</taxon>
        <taxon>Actinomycetes</taxon>
        <taxon>Micrococcales</taxon>
        <taxon>Bogoriellaceae</taxon>
        <taxon>Georgenia</taxon>
    </lineage>
</organism>
<name>A0A552WXH3_9MICO</name>
<dbReference type="AlphaFoldDB" id="A0A552WXH3"/>
<accession>A0A552WXH3</accession>
<keyword evidence="5" id="KW-1185">Reference proteome</keyword>
<comment type="caution">
    <text evidence="4">The sequence shown here is derived from an EMBL/GenBank/DDBJ whole genome shotgun (WGS) entry which is preliminary data.</text>
</comment>
<dbReference type="RefSeq" id="WP_143416493.1">
    <property type="nucleotide sequence ID" value="NZ_VJXR01000001.1"/>
</dbReference>
<dbReference type="GO" id="GO:0003677">
    <property type="term" value="F:DNA binding"/>
    <property type="evidence" value="ECO:0007669"/>
    <property type="project" value="UniProtKB-UniRule"/>
</dbReference>
<dbReference type="Proteomes" id="UP000318693">
    <property type="component" value="Unassembled WGS sequence"/>
</dbReference>
<feature type="DNA-binding region" description="H-T-H motif" evidence="2">
    <location>
        <begin position="34"/>
        <end position="53"/>
    </location>
</feature>
<dbReference type="Gene3D" id="1.10.357.10">
    <property type="entry name" value="Tetracycline Repressor, domain 2"/>
    <property type="match status" value="1"/>
</dbReference>
<dbReference type="InterPro" id="IPR009057">
    <property type="entry name" value="Homeodomain-like_sf"/>
</dbReference>
<keyword evidence="1 2" id="KW-0238">DNA-binding</keyword>
<evidence type="ECO:0000256" key="1">
    <source>
        <dbReference type="ARBA" id="ARBA00023125"/>
    </source>
</evidence>
<evidence type="ECO:0000313" key="4">
    <source>
        <dbReference type="EMBL" id="TRW47538.1"/>
    </source>
</evidence>
<evidence type="ECO:0000256" key="2">
    <source>
        <dbReference type="PROSITE-ProRule" id="PRU00335"/>
    </source>
</evidence>
<proteinExistence type="predicted"/>
<dbReference type="PROSITE" id="PS50977">
    <property type="entry name" value="HTH_TETR_2"/>
    <property type="match status" value="1"/>
</dbReference>
<sequence length="189" mass="20088">MSNARIDPRTQRTLRALQDGLREVMRTTSPADIDVSALCRAAGVHRTTFYKHFDTVSELAATLLGDLLDKARCSSSRAHEGFSGWLTRLLEHVAADRPTYRHLLSDSGDPALSRLVCAELSAAVQRAVTAAVARGAEIGMDQRALAMAVGFGTYGLVEAVLADEQLDIPATVEGFVALLPGTLGLGLAA</sequence>